<dbReference type="OrthoDB" id="5860537at2759"/>
<dbReference type="Proteomes" id="UP000001542">
    <property type="component" value="Unassembled WGS sequence"/>
</dbReference>
<protein>
    <recommendedName>
        <fullName evidence="4">F5/8 type C domain containing protein</fullName>
    </recommendedName>
</protein>
<proteinExistence type="predicted"/>
<evidence type="ECO:0000313" key="2">
    <source>
        <dbReference type="EMBL" id="EAX84578.1"/>
    </source>
</evidence>
<dbReference type="KEGG" id="tva:4742214"/>
<dbReference type="Gene3D" id="2.60.120.260">
    <property type="entry name" value="Galactose-binding domain-like"/>
    <property type="match status" value="1"/>
</dbReference>
<evidence type="ECO:0008006" key="4">
    <source>
        <dbReference type="Google" id="ProtNLM"/>
    </source>
</evidence>
<keyword evidence="1" id="KW-0175">Coiled coil</keyword>
<dbReference type="EMBL" id="DS115294">
    <property type="protein sequence ID" value="EAX84578.1"/>
    <property type="molecule type" value="Genomic_DNA"/>
</dbReference>
<dbReference type="VEuPathDB" id="TrichDB:TVAGG3_0802370"/>
<dbReference type="AlphaFoldDB" id="A2GE37"/>
<name>A2GE37_TRIV3</name>
<keyword evidence="3" id="KW-1185">Reference proteome</keyword>
<dbReference type="SUPFAM" id="SSF49785">
    <property type="entry name" value="Galactose-binding domain-like"/>
    <property type="match status" value="1"/>
</dbReference>
<dbReference type="InterPro" id="IPR008979">
    <property type="entry name" value="Galactose-bd-like_sf"/>
</dbReference>
<reference evidence="2" key="1">
    <citation type="submission" date="2006-10" db="EMBL/GenBank/DDBJ databases">
        <authorList>
            <person name="Amadeo P."/>
            <person name="Zhao Q."/>
            <person name="Wortman J."/>
            <person name="Fraser-Liggett C."/>
            <person name="Carlton J."/>
        </authorList>
    </citation>
    <scope>NUCLEOTIDE SEQUENCE</scope>
    <source>
        <strain evidence="2">G3</strain>
    </source>
</reference>
<accession>A2GE37</accession>
<reference evidence="2" key="2">
    <citation type="journal article" date="2007" name="Science">
        <title>Draft genome sequence of the sexually transmitted pathogen Trichomonas vaginalis.</title>
        <authorList>
            <person name="Carlton J.M."/>
            <person name="Hirt R.P."/>
            <person name="Silva J.C."/>
            <person name="Delcher A.L."/>
            <person name="Schatz M."/>
            <person name="Zhao Q."/>
            <person name="Wortman J.R."/>
            <person name="Bidwell S.L."/>
            <person name="Alsmark U.C.M."/>
            <person name="Besteiro S."/>
            <person name="Sicheritz-Ponten T."/>
            <person name="Noel C.J."/>
            <person name="Dacks J.B."/>
            <person name="Foster P.G."/>
            <person name="Simillion C."/>
            <person name="Van de Peer Y."/>
            <person name="Miranda-Saavedra D."/>
            <person name="Barton G.J."/>
            <person name="Westrop G.D."/>
            <person name="Mueller S."/>
            <person name="Dessi D."/>
            <person name="Fiori P.L."/>
            <person name="Ren Q."/>
            <person name="Paulsen I."/>
            <person name="Zhang H."/>
            <person name="Bastida-Corcuera F.D."/>
            <person name="Simoes-Barbosa A."/>
            <person name="Brown M.T."/>
            <person name="Hayes R.D."/>
            <person name="Mukherjee M."/>
            <person name="Okumura C.Y."/>
            <person name="Schneider R."/>
            <person name="Smith A.J."/>
            <person name="Vanacova S."/>
            <person name="Villalvazo M."/>
            <person name="Haas B.J."/>
            <person name="Pertea M."/>
            <person name="Feldblyum T.V."/>
            <person name="Utterback T.R."/>
            <person name="Shu C.L."/>
            <person name="Osoegawa K."/>
            <person name="de Jong P.J."/>
            <person name="Hrdy I."/>
            <person name="Horvathova L."/>
            <person name="Zubacova Z."/>
            <person name="Dolezal P."/>
            <person name="Malik S.B."/>
            <person name="Logsdon J.M. Jr."/>
            <person name="Henze K."/>
            <person name="Gupta A."/>
            <person name="Wang C.C."/>
            <person name="Dunne R.L."/>
            <person name="Upcroft J.A."/>
            <person name="Upcroft P."/>
            <person name="White O."/>
            <person name="Salzberg S.L."/>
            <person name="Tang P."/>
            <person name="Chiu C.-H."/>
            <person name="Lee Y.-S."/>
            <person name="Embley T.M."/>
            <person name="Coombs G.H."/>
            <person name="Mottram J.C."/>
            <person name="Tachezy J."/>
            <person name="Fraser-Liggett C.M."/>
            <person name="Johnson P.J."/>
        </authorList>
    </citation>
    <scope>NUCLEOTIDE SEQUENCE [LARGE SCALE GENOMIC DNA]</scope>
    <source>
        <strain evidence="2">G3</strain>
    </source>
</reference>
<dbReference type="InParanoid" id="A2GE37"/>
<evidence type="ECO:0000256" key="1">
    <source>
        <dbReference type="SAM" id="Coils"/>
    </source>
</evidence>
<dbReference type="RefSeq" id="XP_001297508.1">
    <property type="nucleotide sequence ID" value="XM_001297507.1"/>
</dbReference>
<dbReference type="VEuPathDB" id="TrichDB:TVAG_261470"/>
<gene>
    <name evidence="2" type="ORF">TVAG_261470</name>
</gene>
<evidence type="ECO:0000313" key="3">
    <source>
        <dbReference type="Proteomes" id="UP000001542"/>
    </source>
</evidence>
<organism evidence="2 3">
    <name type="scientific">Trichomonas vaginalis (strain ATCC PRA-98 / G3)</name>
    <dbReference type="NCBI Taxonomy" id="412133"/>
    <lineage>
        <taxon>Eukaryota</taxon>
        <taxon>Metamonada</taxon>
        <taxon>Parabasalia</taxon>
        <taxon>Trichomonadida</taxon>
        <taxon>Trichomonadidae</taxon>
        <taxon>Trichomonas</taxon>
    </lineage>
</organism>
<feature type="coiled-coil region" evidence="1">
    <location>
        <begin position="112"/>
        <end position="139"/>
    </location>
</feature>
<sequence>MICLPPISFDDLSGEMETIICNGIEYKVYGDYFASISPLYAEIRLTGKNSLYLKCKNEAFREFLNACHKKPFIVSTENVDDLLLISSIFKIQKLTDLLNYTRANLYNQKDVIETMQAEISKLSKKLDKQHHEIENLKRSMIKLPERANSPIGSQSDFNSPTSLKTIEFTGKPMKGIFFWLRQQTSDSLASSGIIKCSASSTSHISNCVDDIVENIRFCKWISMPKKRSWVKIDFIDKVISVHAYTIRIPTALGIGWSPKSWIVEGSTDEISWQIIDEHRNNNVFENDVSICTWTVTEAGPFRYIKITQTESSNPVDSYFTLCAIEFFGVIQNRPSFFG</sequence>